<reference evidence="1 2" key="1">
    <citation type="submission" date="2018-11" db="EMBL/GenBank/DDBJ databases">
        <authorList>
            <consortium name="Pathogen Informatics"/>
        </authorList>
    </citation>
    <scope>NUCLEOTIDE SEQUENCE [LARGE SCALE GENOMIC DNA]</scope>
</reference>
<evidence type="ECO:0000313" key="2">
    <source>
        <dbReference type="Proteomes" id="UP000281553"/>
    </source>
</evidence>
<dbReference type="Proteomes" id="UP000281553">
    <property type="component" value="Unassembled WGS sequence"/>
</dbReference>
<protein>
    <submittedName>
        <fullName evidence="1">Uncharacterized protein</fullName>
    </submittedName>
</protein>
<dbReference type="EMBL" id="UYRU01051622">
    <property type="protein sequence ID" value="VDN11512.1"/>
    <property type="molecule type" value="Genomic_DNA"/>
</dbReference>
<gene>
    <name evidence="1" type="ORF">DILT_LOCUS7343</name>
</gene>
<proteinExistence type="predicted"/>
<name>A0A3P7NSQ7_DIBLA</name>
<organism evidence="1 2">
    <name type="scientific">Dibothriocephalus latus</name>
    <name type="common">Fish tapeworm</name>
    <name type="synonym">Diphyllobothrium latum</name>
    <dbReference type="NCBI Taxonomy" id="60516"/>
    <lineage>
        <taxon>Eukaryota</taxon>
        <taxon>Metazoa</taxon>
        <taxon>Spiralia</taxon>
        <taxon>Lophotrochozoa</taxon>
        <taxon>Platyhelminthes</taxon>
        <taxon>Cestoda</taxon>
        <taxon>Eucestoda</taxon>
        <taxon>Diphyllobothriidea</taxon>
        <taxon>Diphyllobothriidae</taxon>
        <taxon>Dibothriocephalus</taxon>
    </lineage>
</organism>
<dbReference type="OrthoDB" id="17644at2759"/>
<evidence type="ECO:0000313" key="1">
    <source>
        <dbReference type="EMBL" id="VDN11512.1"/>
    </source>
</evidence>
<keyword evidence="2" id="KW-1185">Reference proteome</keyword>
<dbReference type="AlphaFoldDB" id="A0A3P7NSQ7"/>
<sequence>MNYHIRDAGHVQVSPPGHLAYNLASWHFVQSQEAANIARNILATCGRTHDMYSVFDDPGNELFIQFWPTALTLVLQARTIEAAALLAVHPSANSAAFRNIRQLLNNMPLSESRSPFSAGSEIGSTVAGPYEVPKLVIPTGLPMFWLAHVRRFISHLRPKYRVRDPRMSKDSGNPTLPWL</sequence>
<accession>A0A3P7NSQ7</accession>